<evidence type="ECO:0000313" key="3">
    <source>
        <dbReference type="EMBL" id="KSU89238.1"/>
    </source>
</evidence>
<evidence type="ECO:0000259" key="2">
    <source>
        <dbReference type="PROSITE" id="PS50887"/>
    </source>
</evidence>
<dbReference type="PANTHER" id="PTHR45138">
    <property type="entry name" value="REGULATORY COMPONENTS OF SENSORY TRANSDUCTION SYSTEM"/>
    <property type="match status" value="1"/>
</dbReference>
<dbReference type="Proteomes" id="UP000053681">
    <property type="component" value="Unassembled WGS sequence"/>
</dbReference>
<protein>
    <recommendedName>
        <fullName evidence="2">GGDEF domain-containing protein</fullName>
    </recommendedName>
</protein>
<reference evidence="3 4" key="1">
    <citation type="submission" date="2015-11" db="EMBL/GenBank/DDBJ databases">
        <title>Bacillus caseinolyticus sp nov.</title>
        <authorList>
            <person name="Dastager S.G."/>
            <person name="Mawlankar R."/>
        </authorList>
    </citation>
    <scope>NUCLEOTIDE SEQUENCE [LARGE SCALE GENOMIC DNA]</scope>
    <source>
        <strain evidence="3 4">SGD-V-76</strain>
    </source>
</reference>
<dbReference type="Pfam" id="PF00990">
    <property type="entry name" value="GGDEF"/>
    <property type="match status" value="1"/>
</dbReference>
<dbReference type="NCBIfam" id="TIGR00254">
    <property type="entry name" value="GGDEF"/>
    <property type="match status" value="1"/>
</dbReference>
<organism evidence="3 4">
    <name type="scientific">Priestia veravalensis</name>
    <dbReference type="NCBI Taxonomy" id="1414648"/>
    <lineage>
        <taxon>Bacteria</taxon>
        <taxon>Bacillati</taxon>
        <taxon>Bacillota</taxon>
        <taxon>Bacilli</taxon>
        <taxon>Bacillales</taxon>
        <taxon>Bacillaceae</taxon>
        <taxon>Priestia</taxon>
    </lineage>
</organism>
<keyword evidence="4" id="KW-1185">Reference proteome</keyword>
<dbReference type="EMBL" id="LNQP01000008">
    <property type="protein sequence ID" value="KSU89238.1"/>
    <property type="molecule type" value="Genomic_DNA"/>
</dbReference>
<comment type="caution">
    <text evidence="3">The sequence shown here is derived from an EMBL/GenBank/DDBJ whole genome shotgun (WGS) entry which is preliminary data.</text>
</comment>
<dbReference type="InterPro" id="IPR043128">
    <property type="entry name" value="Rev_trsase/Diguanyl_cyclase"/>
</dbReference>
<dbReference type="GO" id="GO:0052621">
    <property type="term" value="F:diguanylate cyclase activity"/>
    <property type="evidence" value="ECO:0007669"/>
    <property type="project" value="TreeGrafter"/>
</dbReference>
<proteinExistence type="predicted"/>
<evidence type="ECO:0000313" key="4">
    <source>
        <dbReference type="Proteomes" id="UP000053681"/>
    </source>
</evidence>
<dbReference type="CDD" id="cd01949">
    <property type="entry name" value="GGDEF"/>
    <property type="match status" value="1"/>
</dbReference>
<keyword evidence="1" id="KW-0812">Transmembrane</keyword>
<accession>A0A0V8JQK4</accession>
<evidence type="ECO:0000256" key="1">
    <source>
        <dbReference type="SAM" id="Phobius"/>
    </source>
</evidence>
<dbReference type="InterPro" id="IPR050469">
    <property type="entry name" value="Diguanylate_Cyclase"/>
</dbReference>
<feature type="transmembrane region" description="Helical" evidence="1">
    <location>
        <begin position="7"/>
        <end position="26"/>
    </location>
</feature>
<gene>
    <name evidence="3" type="ORF">AS180_03670</name>
</gene>
<keyword evidence="1" id="KW-0472">Membrane</keyword>
<keyword evidence="1" id="KW-1133">Transmembrane helix</keyword>
<feature type="domain" description="GGDEF" evidence="2">
    <location>
        <begin position="90"/>
        <end position="219"/>
    </location>
</feature>
<dbReference type="InterPro" id="IPR000160">
    <property type="entry name" value="GGDEF_dom"/>
</dbReference>
<dbReference type="RefSeq" id="WP_062686431.1">
    <property type="nucleotide sequence ID" value="NZ_KQ758630.1"/>
</dbReference>
<sequence length="222" mass="25803">MKYTGRIFGSLGLFLLHSVYIFYYFFRDGEVEPLDLYSYPLLIWIGYWGGKQFDKVRFYSEKDELTGIYNRRFVMNTYEKITSIAERTNSKLYVLVIDCDNFKAINDTYGHHNGDMVLIKISETLVDSTRKSDIVARWGGDEFLVIGLCNEEADLQTILQRLEEHLKNLAYQINLPIKASIGSAIYPNHSKDLFELIKIADDKMYNSKETKSTLKITKLQSQ</sequence>
<dbReference type="Gene3D" id="3.30.70.270">
    <property type="match status" value="1"/>
</dbReference>
<name>A0A0V8JQK4_9BACI</name>
<dbReference type="SMART" id="SM00267">
    <property type="entry name" value="GGDEF"/>
    <property type="match status" value="1"/>
</dbReference>
<dbReference type="SUPFAM" id="SSF55073">
    <property type="entry name" value="Nucleotide cyclase"/>
    <property type="match status" value="1"/>
</dbReference>
<dbReference type="InterPro" id="IPR029787">
    <property type="entry name" value="Nucleotide_cyclase"/>
</dbReference>
<dbReference type="PROSITE" id="PS50887">
    <property type="entry name" value="GGDEF"/>
    <property type="match status" value="1"/>
</dbReference>
<dbReference type="AlphaFoldDB" id="A0A0V8JQK4"/>
<dbReference type="FunFam" id="3.30.70.270:FF:000001">
    <property type="entry name" value="Diguanylate cyclase domain protein"/>
    <property type="match status" value="1"/>
</dbReference>
<dbReference type="PANTHER" id="PTHR45138:SF9">
    <property type="entry name" value="DIGUANYLATE CYCLASE DGCM-RELATED"/>
    <property type="match status" value="1"/>
</dbReference>